<evidence type="ECO:0000313" key="3">
    <source>
        <dbReference type="Proteomes" id="UP001174909"/>
    </source>
</evidence>
<dbReference type="Proteomes" id="UP001174909">
    <property type="component" value="Unassembled WGS sequence"/>
</dbReference>
<evidence type="ECO:0000313" key="2">
    <source>
        <dbReference type="EMBL" id="CAI8029932.1"/>
    </source>
</evidence>
<evidence type="ECO:0000256" key="1">
    <source>
        <dbReference type="SAM" id="MobiDB-lite"/>
    </source>
</evidence>
<dbReference type="AlphaFoldDB" id="A0AA35SIU2"/>
<gene>
    <name evidence="2" type="ORF">GBAR_LOCUS16989</name>
</gene>
<feature type="region of interest" description="Disordered" evidence="1">
    <location>
        <begin position="38"/>
        <end position="63"/>
    </location>
</feature>
<reference evidence="2" key="1">
    <citation type="submission" date="2023-03" db="EMBL/GenBank/DDBJ databases">
        <authorList>
            <person name="Steffen K."/>
            <person name="Cardenas P."/>
        </authorList>
    </citation>
    <scope>NUCLEOTIDE SEQUENCE</scope>
</reference>
<sequence>MQVLAAPTATHVFHKHQCACVSCSHPCDFLNIACRGHGGASRGGAQRHPQHRRSCCASSKGAD</sequence>
<name>A0AA35SIU2_GEOBA</name>
<keyword evidence="3" id="KW-1185">Reference proteome</keyword>
<accession>A0AA35SIU2</accession>
<dbReference type="EMBL" id="CASHTH010002447">
    <property type="protein sequence ID" value="CAI8029932.1"/>
    <property type="molecule type" value="Genomic_DNA"/>
</dbReference>
<comment type="caution">
    <text evidence="2">The sequence shown here is derived from an EMBL/GenBank/DDBJ whole genome shotgun (WGS) entry which is preliminary data.</text>
</comment>
<proteinExistence type="predicted"/>
<organism evidence="2 3">
    <name type="scientific">Geodia barretti</name>
    <name type="common">Barrett's horny sponge</name>
    <dbReference type="NCBI Taxonomy" id="519541"/>
    <lineage>
        <taxon>Eukaryota</taxon>
        <taxon>Metazoa</taxon>
        <taxon>Porifera</taxon>
        <taxon>Demospongiae</taxon>
        <taxon>Heteroscleromorpha</taxon>
        <taxon>Tetractinellida</taxon>
        <taxon>Astrophorina</taxon>
        <taxon>Geodiidae</taxon>
        <taxon>Geodia</taxon>
    </lineage>
</organism>
<protein>
    <submittedName>
        <fullName evidence="2">Uncharacterized protein</fullName>
    </submittedName>
</protein>